<accession>A0AAE3EZP9</accession>
<dbReference type="InterPro" id="IPR032180">
    <property type="entry name" value="BT_2262-like_C"/>
</dbReference>
<feature type="domain" description="Pesticidal crystal protein Cry22Aa Ig-like" evidence="2">
    <location>
        <begin position="35"/>
        <end position="110"/>
    </location>
</feature>
<reference evidence="4" key="1">
    <citation type="submission" date="2023-02" db="EMBL/GenBank/DDBJ databases">
        <title>Genome of Flavobacteriaceae gen. nov. sp. strain F89.</title>
        <authorList>
            <person name="Wang Y."/>
        </authorList>
    </citation>
    <scope>NUCLEOTIDE SEQUENCE</scope>
    <source>
        <strain evidence="4">F89</strain>
    </source>
</reference>
<evidence type="ECO:0000313" key="5">
    <source>
        <dbReference type="Proteomes" id="UP001200642"/>
    </source>
</evidence>
<dbReference type="AlphaFoldDB" id="A0AAE3EZP9"/>
<sequence>MKKVILICIFSCFLFTACETSDTEDVSEITNYAVITVKGPEEVLQPMGEDFVDPGVSAEEAGQPVDVTTSSSGQFRGGALDTDVPDQYLLSYSATNKDGYSASAGRTVIVYGTGDLITDLSGLYTSTVVRDGSGGPQYTDMKYILIWKNSDGTFQLSDGIGGYYDLGRGYGKAYIAPGAKVTVNGLNDYTFGPNFTVSTFGGVAMMTSMTVDPVAKTIDFTSDWDAGPYSFAVHLEQVQ</sequence>
<name>A0AAE3EZP9_9FLAO</name>
<evidence type="ECO:0000313" key="4">
    <source>
        <dbReference type="EMBL" id="MCG2462637.1"/>
    </source>
</evidence>
<dbReference type="Pfam" id="PF16403">
    <property type="entry name" value="Bact_surface_Ig-like"/>
    <property type="match status" value="1"/>
</dbReference>
<protein>
    <submittedName>
        <fullName evidence="4">DUF5012 domain-containing protein</fullName>
    </submittedName>
</protein>
<feature type="signal peptide" evidence="1">
    <location>
        <begin position="1"/>
        <end position="17"/>
    </location>
</feature>
<proteinExistence type="predicted"/>
<feature type="chain" id="PRO_5042084830" evidence="1">
    <location>
        <begin position="18"/>
        <end position="239"/>
    </location>
</feature>
<organism evidence="4 5">
    <name type="scientific">Cerina litoralis</name>
    <dbReference type="NCBI Taxonomy" id="2874477"/>
    <lineage>
        <taxon>Bacteria</taxon>
        <taxon>Pseudomonadati</taxon>
        <taxon>Bacteroidota</taxon>
        <taxon>Flavobacteriia</taxon>
        <taxon>Flavobacteriales</taxon>
        <taxon>Flavobacteriaceae</taxon>
        <taxon>Cerina</taxon>
    </lineage>
</organism>
<feature type="domain" description="BT-2262-like C-terminal" evidence="3">
    <location>
        <begin position="120"/>
        <end position="236"/>
    </location>
</feature>
<dbReference type="InterPro" id="IPR013783">
    <property type="entry name" value="Ig-like_fold"/>
</dbReference>
<dbReference type="InterPro" id="IPR032179">
    <property type="entry name" value="Cry22Aa_Ig-like"/>
</dbReference>
<dbReference type="Proteomes" id="UP001200642">
    <property type="component" value="Unassembled WGS sequence"/>
</dbReference>
<keyword evidence="1" id="KW-0732">Signal</keyword>
<dbReference type="PROSITE" id="PS51257">
    <property type="entry name" value="PROKAR_LIPOPROTEIN"/>
    <property type="match status" value="1"/>
</dbReference>
<dbReference type="RefSeq" id="WP_317903773.1">
    <property type="nucleotide sequence ID" value="NZ_JAIRBC010000039.1"/>
</dbReference>
<dbReference type="EMBL" id="JAIRBC010000039">
    <property type="protein sequence ID" value="MCG2462637.1"/>
    <property type="molecule type" value="Genomic_DNA"/>
</dbReference>
<dbReference type="Pfam" id="PF16404">
    <property type="entry name" value="BT_2262-like_C"/>
    <property type="match status" value="1"/>
</dbReference>
<gene>
    <name evidence="4" type="ORF">K8352_17885</name>
</gene>
<comment type="caution">
    <text evidence="4">The sequence shown here is derived from an EMBL/GenBank/DDBJ whole genome shotgun (WGS) entry which is preliminary data.</text>
</comment>
<dbReference type="Gene3D" id="2.60.40.10">
    <property type="entry name" value="Immunoglobulins"/>
    <property type="match status" value="1"/>
</dbReference>
<evidence type="ECO:0000259" key="3">
    <source>
        <dbReference type="Pfam" id="PF16404"/>
    </source>
</evidence>
<keyword evidence="5" id="KW-1185">Reference proteome</keyword>
<evidence type="ECO:0000256" key="1">
    <source>
        <dbReference type="SAM" id="SignalP"/>
    </source>
</evidence>
<evidence type="ECO:0000259" key="2">
    <source>
        <dbReference type="Pfam" id="PF16403"/>
    </source>
</evidence>